<dbReference type="Gene3D" id="1.10.10.60">
    <property type="entry name" value="Homeodomain-like"/>
    <property type="match status" value="1"/>
</dbReference>
<keyword evidence="1" id="KW-0175">Coiled coil</keyword>
<evidence type="ECO:0000256" key="2">
    <source>
        <dbReference type="SAM" id="MobiDB-lite"/>
    </source>
</evidence>
<dbReference type="RefSeq" id="XP_066911618.1">
    <property type="nucleotide sequence ID" value="XM_067055517.1"/>
</dbReference>
<name>A0A7M5XJT5_9CNID</name>
<organism evidence="4 5">
    <name type="scientific">Clytia hemisphaerica</name>
    <dbReference type="NCBI Taxonomy" id="252671"/>
    <lineage>
        <taxon>Eukaryota</taxon>
        <taxon>Metazoa</taxon>
        <taxon>Cnidaria</taxon>
        <taxon>Hydrozoa</taxon>
        <taxon>Hydroidolina</taxon>
        <taxon>Leptothecata</taxon>
        <taxon>Obeliida</taxon>
        <taxon>Clytiidae</taxon>
        <taxon>Clytia</taxon>
    </lineage>
</organism>
<reference evidence="4" key="1">
    <citation type="submission" date="2021-01" db="UniProtKB">
        <authorList>
            <consortium name="EnsemblMetazoa"/>
        </authorList>
    </citation>
    <scope>IDENTIFICATION</scope>
</reference>
<evidence type="ECO:0000313" key="4">
    <source>
        <dbReference type="EnsemblMetazoa" id="CLYHEMP024158.1"/>
    </source>
</evidence>
<dbReference type="AlphaFoldDB" id="A0A7M5XJT5"/>
<evidence type="ECO:0000313" key="5">
    <source>
        <dbReference type="Proteomes" id="UP000594262"/>
    </source>
</evidence>
<proteinExistence type="predicted"/>
<dbReference type="Proteomes" id="UP000594262">
    <property type="component" value="Unplaced"/>
</dbReference>
<evidence type="ECO:0000259" key="3">
    <source>
        <dbReference type="Pfam" id="PF13837"/>
    </source>
</evidence>
<protein>
    <recommendedName>
        <fullName evidence="3">Myb/SANT-like DNA-binding domain-containing protein</fullName>
    </recommendedName>
</protein>
<dbReference type="EnsemblMetazoa" id="CLYHEMT024158.1">
    <property type="protein sequence ID" value="CLYHEMP024158.1"/>
    <property type="gene ID" value="CLYHEMG024158"/>
</dbReference>
<dbReference type="Pfam" id="PF13837">
    <property type="entry name" value="Myb_DNA-bind_4"/>
    <property type="match status" value="1"/>
</dbReference>
<feature type="domain" description="Myb/SANT-like DNA-binding" evidence="3">
    <location>
        <begin position="45"/>
        <end position="133"/>
    </location>
</feature>
<feature type="compositionally biased region" description="Low complexity" evidence="2">
    <location>
        <begin position="160"/>
        <end position="178"/>
    </location>
</feature>
<feature type="region of interest" description="Disordered" evidence="2">
    <location>
        <begin position="1"/>
        <end position="41"/>
    </location>
</feature>
<feature type="compositionally biased region" description="Acidic residues" evidence="2">
    <location>
        <begin position="16"/>
        <end position="28"/>
    </location>
</feature>
<dbReference type="OrthoDB" id="6780173at2759"/>
<evidence type="ECO:0000256" key="1">
    <source>
        <dbReference type="SAM" id="Coils"/>
    </source>
</evidence>
<dbReference type="GeneID" id="136798844"/>
<keyword evidence="5" id="KW-1185">Reference proteome</keyword>
<dbReference type="InterPro" id="IPR044822">
    <property type="entry name" value="Myb_DNA-bind_4"/>
</dbReference>
<sequence length="241" mass="27792">MNDEENEYDGGSSGESENESESENDCEGGETVNVTGKKSNKAKGYNWSEGLTLQLIDTYVKYKERFSEGNPATKVWERFIVRDLHLTIPRGVKLPSKQQCITRWNSMLRTYNKAIHQNNVSGNRRRKLPYYHENLHEAVKKEPKITPKYLASTNSITTQNPNLSSSSSSSASINTSRSNEGDEKRKYRSSTDIMMARMEKWKQEMEAREMAREQAIEARFQRLEALAERKISVLERIEKKL</sequence>
<feature type="region of interest" description="Disordered" evidence="2">
    <location>
        <begin position="155"/>
        <end position="191"/>
    </location>
</feature>
<accession>A0A7M5XJT5</accession>
<feature type="coiled-coil region" evidence="1">
    <location>
        <begin position="198"/>
        <end position="240"/>
    </location>
</feature>